<evidence type="ECO:0000259" key="6">
    <source>
        <dbReference type="Pfam" id="PF00082"/>
    </source>
</evidence>
<dbReference type="PANTHER" id="PTHR43806:SF11">
    <property type="entry name" value="CEREVISIN-RELATED"/>
    <property type="match status" value="1"/>
</dbReference>
<dbReference type="InterPro" id="IPR050131">
    <property type="entry name" value="Peptidase_S8_subtilisin-like"/>
</dbReference>
<protein>
    <recommendedName>
        <fullName evidence="6">Peptidase S8/S53 domain-containing protein</fullName>
    </recommendedName>
</protein>
<sequence length="367" mass="38767">MQLLNHQLPSIPGRPAPAVDTTSDIIKSEILVGAADLDTANRQRQLLDSLGLRIKGRQVLGGLGFVLSVYRVPEGEDPDALLAQLRQQWPELGAEFNRIYRLQGSRGRQFARRMVALPDTPNLGTGITLAMLDATVDTKHPALAHSKIDAIDITGRANAPSRHGTAVASLLVGRAMVDGALPGADLLAINIFTGGEDDGLETRTDWWLRGLDQLLLNNAKPSVVNMSFGGGRSELVAGALHTLQHSGIGLVAAAGNDGPGSSAMFPANQPGVIAVTSVDIDKRIARHAPLDDVITLAAPGVDIWAADLNAKGFYASGTSFAAPWVSGALALAKQRGETLDSLIHNAEDLGEKGHDPVFGYGLLYDLR</sequence>
<dbReference type="PRINTS" id="PR00723">
    <property type="entry name" value="SUBTILISIN"/>
</dbReference>
<keyword evidence="4 5" id="KW-0720">Serine protease</keyword>
<keyword evidence="3 5" id="KW-0378">Hydrolase</keyword>
<evidence type="ECO:0000256" key="3">
    <source>
        <dbReference type="ARBA" id="ARBA00022801"/>
    </source>
</evidence>
<gene>
    <name evidence="7" type="ORF">GCM10011352_24080</name>
</gene>
<feature type="active site" description="Charge relay system" evidence="5">
    <location>
        <position position="319"/>
    </location>
</feature>
<evidence type="ECO:0000256" key="1">
    <source>
        <dbReference type="ARBA" id="ARBA00011073"/>
    </source>
</evidence>
<dbReference type="CDD" id="cd05561">
    <property type="entry name" value="Peptidases_S8_4"/>
    <property type="match status" value="1"/>
</dbReference>
<dbReference type="Proteomes" id="UP000629025">
    <property type="component" value="Unassembled WGS sequence"/>
</dbReference>
<dbReference type="PROSITE" id="PS00137">
    <property type="entry name" value="SUBTILASE_HIS"/>
    <property type="match status" value="1"/>
</dbReference>
<feature type="active site" description="Charge relay system" evidence="5">
    <location>
        <position position="133"/>
    </location>
</feature>
<dbReference type="SUPFAM" id="SSF52743">
    <property type="entry name" value="Subtilisin-like"/>
    <property type="match status" value="1"/>
</dbReference>
<dbReference type="InterPro" id="IPR015500">
    <property type="entry name" value="Peptidase_S8_subtilisin-rel"/>
</dbReference>
<dbReference type="InterPro" id="IPR023828">
    <property type="entry name" value="Peptidase_S8_Ser-AS"/>
</dbReference>
<name>A0ABQ1KE33_9GAMM</name>
<evidence type="ECO:0000256" key="5">
    <source>
        <dbReference type="PROSITE-ProRule" id="PRU01240"/>
    </source>
</evidence>
<accession>A0ABQ1KE33</accession>
<dbReference type="InterPro" id="IPR000209">
    <property type="entry name" value="Peptidase_S8/S53_dom"/>
</dbReference>
<dbReference type="PROSITE" id="PS00138">
    <property type="entry name" value="SUBTILASE_SER"/>
    <property type="match status" value="1"/>
</dbReference>
<evidence type="ECO:0000313" key="7">
    <source>
        <dbReference type="EMBL" id="GGB97118.1"/>
    </source>
</evidence>
<dbReference type="PROSITE" id="PS51892">
    <property type="entry name" value="SUBTILASE"/>
    <property type="match status" value="1"/>
</dbReference>
<keyword evidence="8" id="KW-1185">Reference proteome</keyword>
<comment type="caution">
    <text evidence="7">The sequence shown here is derived from an EMBL/GenBank/DDBJ whole genome shotgun (WGS) entry which is preliminary data.</text>
</comment>
<feature type="active site" description="Charge relay system" evidence="5">
    <location>
        <position position="163"/>
    </location>
</feature>
<reference evidence="8" key="1">
    <citation type="journal article" date="2019" name="Int. J. Syst. Evol. Microbiol.">
        <title>The Global Catalogue of Microorganisms (GCM) 10K type strain sequencing project: providing services to taxonomists for standard genome sequencing and annotation.</title>
        <authorList>
            <consortium name="The Broad Institute Genomics Platform"/>
            <consortium name="The Broad Institute Genome Sequencing Center for Infectious Disease"/>
            <person name="Wu L."/>
            <person name="Ma J."/>
        </authorList>
    </citation>
    <scope>NUCLEOTIDE SEQUENCE [LARGE SCALE GENOMIC DNA]</scope>
    <source>
        <strain evidence="8">CGMCC 1.15341</strain>
    </source>
</reference>
<keyword evidence="2 5" id="KW-0645">Protease</keyword>
<organism evidence="7 8">
    <name type="scientific">Marinobacterium zhoushanense</name>
    <dbReference type="NCBI Taxonomy" id="1679163"/>
    <lineage>
        <taxon>Bacteria</taxon>
        <taxon>Pseudomonadati</taxon>
        <taxon>Pseudomonadota</taxon>
        <taxon>Gammaproteobacteria</taxon>
        <taxon>Oceanospirillales</taxon>
        <taxon>Oceanospirillaceae</taxon>
        <taxon>Marinobacterium</taxon>
    </lineage>
</organism>
<evidence type="ECO:0000256" key="2">
    <source>
        <dbReference type="ARBA" id="ARBA00022670"/>
    </source>
</evidence>
<comment type="similarity">
    <text evidence="1 5">Belongs to the peptidase S8 family.</text>
</comment>
<dbReference type="EMBL" id="BMIJ01000004">
    <property type="protein sequence ID" value="GGB97118.1"/>
    <property type="molecule type" value="Genomic_DNA"/>
</dbReference>
<dbReference type="InterPro" id="IPR022398">
    <property type="entry name" value="Peptidase_S8_His-AS"/>
</dbReference>
<proteinExistence type="inferred from homology"/>
<evidence type="ECO:0000313" key="8">
    <source>
        <dbReference type="Proteomes" id="UP000629025"/>
    </source>
</evidence>
<dbReference type="Gene3D" id="3.40.50.200">
    <property type="entry name" value="Peptidase S8/S53 domain"/>
    <property type="match status" value="1"/>
</dbReference>
<dbReference type="PANTHER" id="PTHR43806">
    <property type="entry name" value="PEPTIDASE S8"/>
    <property type="match status" value="1"/>
</dbReference>
<dbReference type="InterPro" id="IPR036852">
    <property type="entry name" value="Peptidase_S8/S53_dom_sf"/>
</dbReference>
<dbReference type="Pfam" id="PF00082">
    <property type="entry name" value="Peptidase_S8"/>
    <property type="match status" value="1"/>
</dbReference>
<feature type="domain" description="Peptidase S8/S53" evidence="6">
    <location>
        <begin position="124"/>
        <end position="361"/>
    </location>
</feature>
<evidence type="ECO:0000256" key="4">
    <source>
        <dbReference type="ARBA" id="ARBA00022825"/>
    </source>
</evidence>